<comment type="caution">
    <text evidence="1">The sequence shown here is derived from an EMBL/GenBank/DDBJ whole genome shotgun (WGS) entry which is preliminary data.</text>
</comment>
<keyword evidence="2" id="KW-1185">Reference proteome</keyword>
<gene>
    <name evidence="1" type="ORF">H0H10_01405</name>
</gene>
<reference evidence="1" key="2">
    <citation type="submission" date="2020-09" db="EMBL/GenBank/DDBJ databases">
        <authorList>
            <person name="Luo X."/>
        </authorList>
    </citation>
    <scope>NUCLEOTIDE SEQUENCE</scope>
    <source>
        <strain evidence="1">TRM S81-3</strain>
    </source>
</reference>
<dbReference type="RefSeq" id="WP_188178958.1">
    <property type="nucleotide sequence ID" value="NZ_JACVQF010000036.1"/>
</dbReference>
<dbReference type="EMBL" id="JACVQF010000036">
    <property type="protein sequence ID" value="MBD0417850.1"/>
    <property type="molecule type" value="Genomic_DNA"/>
</dbReference>
<evidence type="ECO:0000313" key="2">
    <source>
        <dbReference type="Proteomes" id="UP000621210"/>
    </source>
</evidence>
<protein>
    <submittedName>
        <fullName evidence="1">Uncharacterized protein</fullName>
    </submittedName>
</protein>
<dbReference type="AlphaFoldDB" id="A0A926QNU9"/>
<accession>A0A926QNU9</accession>
<organism evidence="1 2">
    <name type="scientific">Streptomyces griseicoloratus</name>
    <dbReference type="NCBI Taxonomy" id="2752516"/>
    <lineage>
        <taxon>Bacteria</taxon>
        <taxon>Bacillati</taxon>
        <taxon>Actinomycetota</taxon>
        <taxon>Actinomycetes</taxon>
        <taxon>Kitasatosporales</taxon>
        <taxon>Streptomycetaceae</taxon>
        <taxon>Streptomyces</taxon>
    </lineage>
</organism>
<sequence length="93" mass="10019">MAEKAPGAGTVLPHWHEAATVEVLVVDYRRIVEPVAARWVKAISDSVGTDEDGVAVIVGCEHGTDPGVISQRLFWSVSVLGSRRPRCVGARRD</sequence>
<name>A0A926QNU9_9ACTN</name>
<dbReference type="Proteomes" id="UP000621210">
    <property type="component" value="Unassembled WGS sequence"/>
</dbReference>
<reference evidence="1" key="1">
    <citation type="submission" date="2020-09" db="EMBL/GenBank/DDBJ databases">
        <title>Streptomyces grisecoloratus sp. nov., isolated from cotton soil.</title>
        <authorList>
            <person name="Xing L."/>
        </authorList>
    </citation>
    <scope>NUCLEOTIDE SEQUENCE</scope>
    <source>
        <strain evidence="1">TRM S81-3</strain>
    </source>
</reference>
<proteinExistence type="predicted"/>
<evidence type="ECO:0000313" key="1">
    <source>
        <dbReference type="EMBL" id="MBD0417850.1"/>
    </source>
</evidence>